<sequence>MLAENSNHDDKIKIIKSSYSLAFIVSVLVTMVYLPLYQIIIKYLVSDNIVRELSLVAVYWMTLGIPIRMLVFVASMCLFSTNHGKSVSYIYLVTIISNLSLDWFFCVSYELRICWSIYFFRFCILSRAVLDVISIHKICKWKPFRTPKATLAYKFWK</sequence>
<protein>
    <submittedName>
        <fullName evidence="2">Uncharacterized protein</fullName>
    </submittedName>
</protein>
<comment type="caution">
    <text evidence="2">The sequence shown here is derived from an EMBL/GenBank/DDBJ whole genome shotgun (WGS) entry which is preliminary data.</text>
</comment>
<dbReference type="Pfam" id="PF01554">
    <property type="entry name" value="MatE"/>
    <property type="match status" value="1"/>
</dbReference>
<reference evidence="2" key="1">
    <citation type="submission" date="2019-11" db="EMBL/GenBank/DDBJ databases">
        <title>Acidithiobacillus ferrianus sp. nov.: a facultatively anaerobic and extremely acidophilic chemolithoautotroph.</title>
        <authorList>
            <person name="Norris P.R."/>
            <person name="Falagan C."/>
            <person name="Moya-Beltran A."/>
            <person name="Castro M."/>
            <person name="Quatrini R."/>
            <person name="Johnson D.B."/>
        </authorList>
    </citation>
    <scope>NUCLEOTIDE SEQUENCE [LARGE SCALE GENOMIC DNA]</scope>
    <source>
        <strain evidence="2">MG</strain>
    </source>
</reference>
<dbReference type="GO" id="GO:0042910">
    <property type="term" value="F:xenobiotic transmembrane transporter activity"/>
    <property type="evidence" value="ECO:0007669"/>
    <property type="project" value="InterPro"/>
</dbReference>
<dbReference type="InterPro" id="IPR002528">
    <property type="entry name" value="MATE_fam"/>
</dbReference>
<dbReference type="GO" id="GO:0016020">
    <property type="term" value="C:membrane"/>
    <property type="evidence" value="ECO:0007669"/>
    <property type="project" value="InterPro"/>
</dbReference>
<keyword evidence="1" id="KW-0472">Membrane</keyword>
<dbReference type="AlphaFoldDB" id="A0A845UE80"/>
<feature type="transmembrane region" description="Helical" evidence="1">
    <location>
        <begin position="86"/>
        <end position="105"/>
    </location>
</feature>
<name>A0A845UE80_9PROT</name>
<keyword evidence="1" id="KW-1133">Transmembrane helix</keyword>
<dbReference type="RefSeq" id="WP_163098934.1">
    <property type="nucleotide sequence ID" value="NZ_CP127523.1"/>
</dbReference>
<organism evidence="2">
    <name type="scientific">Acidithiobacillus ferrianus</name>
    <dbReference type="NCBI Taxonomy" id="2678518"/>
    <lineage>
        <taxon>Bacteria</taxon>
        <taxon>Pseudomonadati</taxon>
        <taxon>Pseudomonadota</taxon>
        <taxon>Acidithiobacillia</taxon>
        <taxon>Acidithiobacillales</taxon>
        <taxon>Acidithiobacillaceae</taxon>
        <taxon>Acidithiobacillus</taxon>
    </lineage>
</organism>
<dbReference type="GO" id="GO:0015297">
    <property type="term" value="F:antiporter activity"/>
    <property type="evidence" value="ECO:0007669"/>
    <property type="project" value="InterPro"/>
</dbReference>
<keyword evidence="1" id="KW-0812">Transmembrane</keyword>
<gene>
    <name evidence="2" type="ORF">GL267_13795</name>
</gene>
<evidence type="ECO:0000313" key="2">
    <source>
        <dbReference type="EMBL" id="NDU43655.1"/>
    </source>
</evidence>
<dbReference type="EMBL" id="WNJL01000040">
    <property type="protein sequence ID" value="NDU43655.1"/>
    <property type="molecule type" value="Genomic_DNA"/>
</dbReference>
<feature type="transmembrane region" description="Helical" evidence="1">
    <location>
        <begin position="57"/>
        <end position="79"/>
    </location>
</feature>
<accession>A0A845UE80</accession>
<evidence type="ECO:0000256" key="1">
    <source>
        <dbReference type="SAM" id="Phobius"/>
    </source>
</evidence>
<feature type="transmembrane region" description="Helical" evidence="1">
    <location>
        <begin position="117"/>
        <end position="135"/>
    </location>
</feature>
<feature type="transmembrane region" description="Helical" evidence="1">
    <location>
        <begin position="21"/>
        <end position="45"/>
    </location>
</feature>
<proteinExistence type="predicted"/>